<dbReference type="AlphaFoldDB" id="A0A2D0RX53"/>
<dbReference type="InterPro" id="IPR036871">
    <property type="entry name" value="PX_dom_sf"/>
</dbReference>
<dbReference type="InterPro" id="IPR001683">
    <property type="entry name" value="PX_dom"/>
</dbReference>
<protein>
    <submittedName>
        <fullName evidence="5">Sorting nexin-6 isoform X1</fullName>
    </submittedName>
</protein>
<dbReference type="CDD" id="cd06093">
    <property type="entry name" value="PX_domain"/>
    <property type="match status" value="1"/>
</dbReference>
<feature type="domain" description="PX" evidence="3">
    <location>
        <begin position="1"/>
        <end position="142"/>
    </location>
</feature>
<dbReference type="GO" id="GO:0015031">
    <property type="term" value="P:protein transport"/>
    <property type="evidence" value="ECO:0007669"/>
    <property type="project" value="UniProtKB-KW"/>
</dbReference>
<keyword evidence="2" id="KW-0653">Protein transport</keyword>
<reference evidence="4" key="1">
    <citation type="journal article" date="2016" name="Nat. Commun.">
        <title>The channel catfish genome sequence provides insights into the evolution of scale formation in teleosts.</title>
        <authorList>
            <person name="Liu Z."/>
            <person name="Liu S."/>
            <person name="Yao J."/>
            <person name="Bao L."/>
            <person name="Zhang J."/>
            <person name="Li Y."/>
            <person name="Jiang C."/>
            <person name="Sun L."/>
            <person name="Wang R."/>
            <person name="Zhang Y."/>
            <person name="Zhou T."/>
            <person name="Zeng Q."/>
            <person name="Fu Q."/>
            <person name="Gao S."/>
            <person name="Li N."/>
            <person name="Koren S."/>
            <person name="Jiang Y."/>
            <person name="Zimin A."/>
            <person name="Xu P."/>
            <person name="Phillippy A.M."/>
            <person name="Geng X."/>
            <person name="Song L."/>
            <person name="Sun F."/>
            <person name="Li C."/>
            <person name="Wang X."/>
            <person name="Chen A."/>
            <person name="Jin Y."/>
            <person name="Yuan Z."/>
            <person name="Yang Y."/>
            <person name="Tan S."/>
            <person name="Peatman E."/>
            <person name="Lu J."/>
            <person name="Qin Z."/>
            <person name="Dunham R."/>
            <person name="Li Z."/>
            <person name="Sonstegard T."/>
            <person name="Feng J."/>
            <person name="Danzmann R.G."/>
            <person name="Schroeder S."/>
            <person name="Scheffler B."/>
            <person name="Duke M.V."/>
            <person name="Ballard L."/>
            <person name="Kucuktas H."/>
            <person name="Kaltenboeck L."/>
            <person name="Liu H."/>
            <person name="Armbruster J."/>
            <person name="Xie Y."/>
            <person name="Kirby M.L."/>
            <person name="Tian Y."/>
            <person name="Flanagan M.E."/>
            <person name="Mu W."/>
            <person name="Waldbieser G.C."/>
        </authorList>
    </citation>
    <scope>NUCLEOTIDE SEQUENCE [LARGE SCALE GENOMIC DNA]</scope>
    <source>
        <strain evidence="4">SDA103</strain>
    </source>
</reference>
<dbReference type="RefSeq" id="XP_017335083.1">
    <property type="nucleotide sequence ID" value="XM_017479594.2"/>
</dbReference>
<reference evidence="5" key="2">
    <citation type="submission" date="2025-08" db="UniProtKB">
        <authorList>
            <consortium name="RefSeq"/>
        </authorList>
    </citation>
    <scope>IDENTIFICATION</scope>
    <source>
        <tissue evidence="5">Blood</tissue>
    </source>
</reference>
<dbReference type="GO" id="GO:0035091">
    <property type="term" value="F:phosphatidylinositol binding"/>
    <property type="evidence" value="ECO:0007669"/>
    <property type="project" value="InterPro"/>
</dbReference>
<sequence length="371" mass="41982">MEGSSDRSAPSVNANSIKITDVTQDGDMLTFAITSQKLNSDKGTCVFRTYEDFDWLHKGLFSQEDVAGLHGVIFPPLPAKPLPSSSHTQTKVLKQLGFLALGDNWQLYCKALEFYLQQVAAHSILGKSNALYSFLSSTELASKQRSKKGILDRLSQAVEEMRKEGHKDVEEFFHHERERNTHTTALFKATSEKFLDVVLTKQRLALACGHFSTSLHLCVNQDNPSAVVFSTICLKLSDIMDAVKRNLDKVSENDAHTLGLGLDLESRYQDAKREMLFRRTCKLVELEIIVRNAEKAKPNKKAVMDRVQKTTREEFNLISSVAKEEIEWYHKARVGVLRDFLTRWCETQLDAARESAALFSQHLQAWKGFPV</sequence>
<name>A0A2D0RX53_ICTPU</name>
<evidence type="ECO:0000313" key="4">
    <source>
        <dbReference type="Proteomes" id="UP000221080"/>
    </source>
</evidence>
<proteinExistence type="inferred from homology"/>
<dbReference type="PANTHER" id="PTHR45850:SF2">
    <property type="entry name" value="SORTING NEXIN-5-LIKE"/>
    <property type="match status" value="1"/>
</dbReference>
<evidence type="ECO:0000259" key="3">
    <source>
        <dbReference type="PROSITE" id="PS50195"/>
    </source>
</evidence>
<dbReference type="Gene3D" id="1.20.1270.60">
    <property type="entry name" value="Arfaptin homology (AH) domain/BAR domain"/>
    <property type="match status" value="1"/>
</dbReference>
<dbReference type="STRING" id="7998.ENSIPUP00000033973"/>
<dbReference type="Pfam" id="PF00787">
    <property type="entry name" value="PX"/>
    <property type="match status" value="1"/>
</dbReference>
<keyword evidence="4" id="KW-1185">Reference proteome</keyword>
<evidence type="ECO:0000256" key="1">
    <source>
        <dbReference type="ARBA" id="ARBA00010883"/>
    </source>
</evidence>
<dbReference type="InterPro" id="IPR027267">
    <property type="entry name" value="AH/BAR_dom_sf"/>
</dbReference>
<evidence type="ECO:0000313" key="5">
    <source>
        <dbReference type="RefSeq" id="XP_017335083.1"/>
    </source>
</evidence>
<accession>A0A2D0RX53</accession>
<gene>
    <name evidence="5" type="primary">si:dkey-28n18.9</name>
</gene>
<dbReference type="SUPFAM" id="SSF64268">
    <property type="entry name" value="PX domain"/>
    <property type="match status" value="1"/>
</dbReference>
<dbReference type="PANTHER" id="PTHR45850">
    <property type="entry name" value="SORTING NEXIN FAMILY MEMBER"/>
    <property type="match status" value="1"/>
</dbReference>
<keyword evidence="2" id="KW-0813">Transport</keyword>
<dbReference type="OrthoDB" id="9976382at2759"/>
<evidence type="ECO:0000256" key="2">
    <source>
        <dbReference type="ARBA" id="ARBA00022927"/>
    </source>
</evidence>
<comment type="similarity">
    <text evidence="1">Belongs to the sorting nexin family.</text>
</comment>
<dbReference type="GeneID" id="108271812"/>
<dbReference type="KEGG" id="ipu:108271812"/>
<dbReference type="Gene3D" id="3.30.1520.10">
    <property type="entry name" value="Phox-like domain"/>
    <property type="match status" value="1"/>
</dbReference>
<dbReference type="Proteomes" id="UP000221080">
    <property type="component" value="Chromosome 11"/>
</dbReference>
<dbReference type="PROSITE" id="PS50195">
    <property type="entry name" value="PX"/>
    <property type="match status" value="1"/>
</dbReference>
<organism evidence="4 5">
    <name type="scientific">Ictalurus punctatus</name>
    <name type="common">Channel catfish</name>
    <name type="synonym">Silurus punctatus</name>
    <dbReference type="NCBI Taxonomy" id="7998"/>
    <lineage>
        <taxon>Eukaryota</taxon>
        <taxon>Metazoa</taxon>
        <taxon>Chordata</taxon>
        <taxon>Craniata</taxon>
        <taxon>Vertebrata</taxon>
        <taxon>Euteleostomi</taxon>
        <taxon>Actinopterygii</taxon>
        <taxon>Neopterygii</taxon>
        <taxon>Teleostei</taxon>
        <taxon>Ostariophysi</taxon>
        <taxon>Siluriformes</taxon>
        <taxon>Ictaluridae</taxon>
        <taxon>Ictalurus</taxon>
    </lineage>
</organism>